<dbReference type="GO" id="GO:0009251">
    <property type="term" value="P:glucan catabolic process"/>
    <property type="evidence" value="ECO:0007669"/>
    <property type="project" value="TreeGrafter"/>
</dbReference>
<sequence length="1102" mass="120397">MAHRRQHASEQPIEASPGQGLPSSESTEKSRHHHLLPQYNQNGHKVTRGIKPEGESGRRGVDPLHFLRIILRSTSKASMLANILWPFVPAAIVLHAVRPDLHVWIFAINYIAMVPCANLLGFAGQELARKLPKVLGIILEVTLGSVVEIILFVVLIVKENGDGRFIVVIQAAILGSILTNLLLCMGLCFFVGGMRREEQSFHDVIGEVGSGLLLMAGFALLIPSAFYSALYTTAENSEEFTIETLSNSVTSISRGTSIILLVAFLTYTWFNVRTHHGIFDEVLVQDEEKDADRHKDLAKAKLTFTESALAIAISLALVAAIAVFLVEEIEFIVTERHVPDNFMGLILVPLVEKAAEHLTAIDEAWDNQMNFALFHCLGPSIQTALLNAPLVVVIGWGLGKPMDLNFEIFMVVLLVLSILVVGNFLRDGKSNYLEGALCVFVYAIIALSTCVAGGTLIGLASFATAAPMKKRVSKFQWFGVNESGAEFGEANLPGTLGTDYTWPSTSTIDTLYEQGFNIFRVNILMERLTPDSLTGSFNSTYLAGLTSTVSYITDLGADAVIEPHNFGRYYSEIITDTSGFEAWWKKVATEFASNSKVIFDTNNEYHDMDQTLVLDLNQAAINGIRAAGATSQYIFVEGNSYSGAWTWVSVNDNLKDLTDSEDKIVYEMHQYLDSDGSGTSDVCVNSTIGKARIESATNWLRENGKIGILGEFAGGANSVCQEAIEGMLEYMGSNTDVWKGAMWWAAGPFKKRLGSRIEEQGYIHFESTSPDQYLVMAAVEIEQVQSENVDARSPHPELPAPPDPAEDRGVVPSINAAPADDGPVPEHIDVFKLAPVAALSLLSQNVDALVNFTGDIPPTPPLSTSNSPHSSPMPARTAWDSSKIRRMSGIGPPSSHTGEHIDGVPLKAPAIGSPEAHQSEPVHIIGDNSAPLHIQQGAIARKFYSKKPPPISTKDYLLRLHRYCPMSTAVYLAASLYINRLAVVDKLLSVTLRNVHRLLLAALRVAMKALEDLRYAHSRFAKVGGVSELELGRLEISFCYLTSFDLKVDELMLQKEAESIKDNRFGVATTASFDPKLPIGKQRKKFSDVVTHSPAEATSVTV</sequence>
<comment type="function">
    <text evidence="11">Has endoglucanase activity on substrates containing beta-1,4 glycosidic bonds, like in carboxymethylcellulose (CMC), hydroxyethylcellulose (HEC) and beta-glucan. Involved in the degradation of complex natural cellulosic substrates.</text>
</comment>
<comment type="similarity">
    <text evidence="3">Belongs to the glycosyl hydrolase 5 (cellulase A) family.</text>
</comment>
<feature type="transmembrane region" description="Helical" evidence="13">
    <location>
        <begin position="437"/>
        <end position="463"/>
    </location>
</feature>
<organism evidence="16 17">
    <name type="scientific">Phaeomoniella chlamydospora</name>
    <name type="common">Phaeoacremonium chlamydosporum</name>
    <dbReference type="NCBI Taxonomy" id="158046"/>
    <lineage>
        <taxon>Eukaryota</taxon>
        <taxon>Fungi</taxon>
        <taxon>Dikarya</taxon>
        <taxon>Ascomycota</taxon>
        <taxon>Pezizomycotina</taxon>
        <taxon>Eurotiomycetes</taxon>
        <taxon>Chaetothyriomycetidae</taxon>
        <taxon>Phaeomoniellales</taxon>
        <taxon>Phaeomoniellaceae</taxon>
        <taxon>Phaeomoniella</taxon>
    </lineage>
</organism>
<dbReference type="EMBL" id="LCWF01000071">
    <property type="protein sequence ID" value="KKY23025.1"/>
    <property type="molecule type" value="Genomic_DNA"/>
</dbReference>
<dbReference type="Gene3D" id="3.20.20.80">
    <property type="entry name" value="Glycosidases"/>
    <property type="match status" value="1"/>
</dbReference>
<evidence type="ECO:0000256" key="2">
    <source>
        <dbReference type="ARBA" id="ARBA00004141"/>
    </source>
</evidence>
<evidence type="ECO:0000256" key="13">
    <source>
        <dbReference type="SAM" id="Phobius"/>
    </source>
</evidence>
<dbReference type="GO" id="GO:0016020">
    <property type="term" value="C:membrane"/>
    <property type="evidence" value="ECO:0007669"/>
    <property type="project" value="UniProtKB-SubCell"/>
</dbReference>
<dbReference type="NCBIfam" id="TIGR00378">
    <property type="entry name" value="cax"/>
    <property type="match status" value="1"/>
</dbReference>
<evidence type="ECO:0000256" key="5">
    <source>
        <dbReference type="ARBA" id="ARBA00012601"/>
    </source>
</evidence>
<feature type="domain" description="Glycoside hydrolase family 5" evidence="14">
    <location>
        <begin position="480"/>
        <end position="746"/>
    </location>
</feature>
<feature type="domain" description="Sodium/calcium exchanger membrane region" evidence="15">
    <location>
        <begin position="102"/>
        <end position="271"/>
    </location>
</feature>
<dbReference type="InterPro" id="IPR036915">
    <property type="entry name" value="Cyclin-like_sf"/>
</dbReference>
<dbReference type="Gene3D" id="1.10.472.10">
    <property type="entry name" value="Cyclin-like"/>
    <property type="match status" value="1"/>
</dbReference>
<dbReference type="Proteomes" id="UP000053317">
    <property type="component" value="Unassembled WGS sequence"/>
</dbReference>
<dbReference type="SUPFAM" id="SSF47954">
    <property type="entry name" value="Cyclin-like"/>
    <property type="match status" value="1"/>
</dbReference>
<dbReference type="CDD" id="cd20558">
    <property type="entry name" value="CYCLIN_ScPCL7-like"/>
    <property type="match status" value="1"/>
</dbReference>
<feature type="domain" description="Sodium/calcium exchanger membrane region" evidence="15">
    <location>
        <begin position="308"/>
        <end position="447"/>
    </location>
</feature>
<dbReference type="InterPro" id="IPR001547">
    <property type="entry name" value="Glyco_hydro_5"/>
</dbReference>
<feature type="transmembrane region" description="Helical" evidence="13">
    <location>
        <begin position="103"/>
        <end position="122"/>
    </location>
</feature>
<dbReference type="EC" id="3.2.1.4" evidence="5"/>
<dbReference type="OrthoDB" id="1699231at2759"/>
<feature type="region of interest" description="Disordered" evidence="12">
    <location>
        <begin position="859"/>
        <end position="878"/>
    </location>
</feature>
<comment type="similarity">
    <text evidence="4">Belongs to the Ca(2+):cation antiporter (CaCA) (TC 2.A.19) family.</text>
</comment>
<evidence type="ECO:0000256" key="8">
    <source>
        <dbReference type="ARBA" id="ARBA00022989"/>
    </source>
</evidence>
<feature type="region of interest" description="Disordered" evidence="12">
    <location>
        <begin position="786"/>
        <end position="821"/>
    </location>
</feature>
<dbReference type="Gene3D" id="1.20.1420.30">
    <property type="entry name" value="NCX, central ion-binding region"/>
    <property type="match status" value="2"/>
</dbReference>
<protein>
    <recommendedName>
        <fullName evidence="5">cellulase</fullName>
        <ecNumber evidence="5">3.2.1.4</ecNumber>
    </recommendedName>
</protein>
<feature type="compositionally biased region" description="Low complexity" evidence="12">
    <location>
        <begin position="862"/>
        <end position="874"/>
    </location>
</feature>
<dbReference type="PANTHER" id="PTHR34142">
    <property type="entry name" value="ENDO-BETA-1,4-GLUCANASE A"/>
    <property type="match status" value="1"/>
</dbReference>
<feature type="transmembrane region" description="Helical" evidence="13">
    <location>
        <begin position="163"/>
        <end position="191"/>
    </location>
</feature>
<evidence type="ECO:0000256" key="7">
    <source>
        <dbReference type="ARBA" id="ARBA00022801"/>
    </source>
</evidence>
<dbReference type="GO" id="GO:0008810">
    <property type="term" value="F:cellulase activity"/>
    <property type="evidence" value="ECO:0007669"/>
    <property type="project" value="UniProtKB-EC"/>
</dbReference>
<dbReference type="Pfam" id="PF01699">
    <property type="entry name" value="Na_Ca_ex"/>
    <property type="match status" value="2"/>
</dbReference>
<dbReference type="GO" id="GO:0015369">
    <property type="term" value="F:calcium:proton antiporter activity"/>
    <property type="evidence" value="ECO:0007669"/>
    <property type="project" value="InterPro"/>
</dbReference>
<reference evidence="16 17" key="1">
    <citation type="submission" date="2015-05" db="EMBL/GenBank/DDBJ databases">
        <title>Distinctive expansion of gene families associated with plant cell wall degradation and secondary metabolism in the genomes of grapevine trunk pathogens.</title>
        <authorList>
            <person name="Lawrence D.P."/>
            <person name="Travadon R."/>
            <person name="Rolshausen P.E."/>
            <person name="Baumgartner K."/>
        </authorList>
    </citation>
    <scope>NUCLEOTIDE SEQUENCE [LARGE SCALE GENOMIC DNA]</scope>
    <source>
        <strain evidence="16">UCRPC4</strain>
    </source>
</reference>
<keyword evidence="17" id="KW-1185">Reference proteome</keyword>
<evidence type="ECO:0000256" key="6">
    <source>
        <dbReference type="ARBA" id="ARBA00022692"/>
    </source>
</evidence>
<feature type="transmembrane region" description="Helical" evidence="13">
    <location>
        <begin position="77"/>
        <end position="97"/>
    </location>
</feature>
<dbReference type="InterPro" id="IPR004837">
    <property type="entry name" value="NaCa_Exmemb"/>
</dbReference>
<gene>
    <name evidence="16" type="ORF">UCRPC4_g03031</name>
</gene>
<evidence type="ECO:0000256" key="9">
    <source>
        <dbReference type="ARBA" id="ARBA00023136"/>
    </source>
</evidence>
<dbReference type="SUPFAM" id="SSF51445">
    <property type="entry name" value="(Trans)glycosidases"/>
    <property type="match status" value="1"/>
</dbReference>
<evidence type="ECO:0000256" key="1">
    <source>
        <dbReference type="ARBA" id="ARBA00000966"/>
    </source>
</evidence>
<evidence type="ECO:0000313" key="17">
    <source>
        <dbReference type="Proteomes" id="UP000053317"/>
    </source>
</evidence>
<dbReference type="Pfam" id="PF00150">
    <property type="entry name" value="Cellulase"/>
    <property type="match status" value="1"/>
</dbReference>
<dbReference type="AlphaFoldDB" id="A0A0G2H2L3"/>
<evidence type="ECO:0000256" key="12">
    <source>
        <dbReference type="SAM" id="MobiDB-lite"/>
    </source>
</evidence>
<feature type="transmembrane region" description="Helical" evidence="13">
    <location>
        <begin position="212"/>
        <end position="231"/>
    </location>
</feature>
<evidence type="ECO:0000256" key="3">
    <source>
        <dbReference type="ARBA" id="ARBA00005641"/>
    </source>
</evidence>
<comment type="subcellular location">
    <subcellularLocation>
        <location evidence="2">Membrane</location>
        <topology evidence="2">Multi-pass membrane protein</topology>
    </subcellularLocation>
</comment>
<keyword evidence="9 13" id="KW-0472">Membrane</keyword>
<dbReference type="InterPro" id="IPR013922">
    <property type="entry name" value="Cyclin_PHO80-like"/>
</dbReference>
<keyword evidence="10" id="KW-0326">Glycosidase</keyword>
<dbReference type="Pfam" id="PF08613">
    <property type="entry name" value="Cyclin"/>
    <property type="match status" value="1"/>
</dbReference>
<accession>A0A0G2H2L3</accession>
<proteinExistence type="inferred from homology"/>
<evidence type="ECO:0000256" key="10">
    <source>
        <dbReference type="ARBA" id="ARBA00023295"/>
    </source>
</evidence>
<dbReference type="InterPro" id="IPR017853">
    <property type="entry name" value="GH"/>
</dbReference>
<dbReference type="InterPro" id="IPR004798">
    <property type="entry name" value="CAX-like"/>
</dbReference>
<reference evidence="16 17" key="2">
    <citation type="submission" date="2015-05" db="EMBL/GenBank/DDBJ databases">
        <authorList>
            <person name="Morales-Cruz A."/>
            <person name="Amrine K.C."/>
            <person name="Cantu D."/>
        </authorList>
    </citation>
    <scope>NUCLEOTIDE SEQUENCE [LARGE SCALE GENOMIC DNA]</scope>
    <source>
        <strain evidence="16">UCRPC4</strain>
    </source>
</reference>
<evidence type="ECO:0000259" key="14">
    <source>
        <dbReference type="Pfam" id="PF00150"/>
    </source>
</evidence>
<evidence type="ECO:0000256" key="4">
    <source>
        <dbReference type="ARBA" id="ARBA00008170"/>
    </source>
</evidence>
<feature type="transmembrane region" description="Helical" evidence="13">
    <location>
        <begin position="308"/>
        <end position="326"/>
    </location>
</feature>
<keyword evidence="7" id="KW-0378">Hydrolase</keyword>
<keyword evidence="6 13" id="KW-0812">Transmembrane</keyword>
<feature type="transmembrane region" description="Helical" evidence="13">
    <location>
        <begin position="134"/>
        <end position="157"/>
    </location>
</feature>
<feature type="region of interest" description="Disordered" evidence="12">
    <location>
        <begin position="1"/>
        <end position="57"/>
    </location>
</feature>
<feature type="transmembrane region" description="Helical" evidence="13">
    <location>
        <begin position="406"/>
        <end position="425"/>
    </location>
</feature>
<dbReference type="InterPro" id="IPR044880">
    <property type="entry name" value="NCX_ion-bd_dom_sf"/>
</dbReference>
<evidence type="ECO:0000313" key="16">
    <source>
        <dbReference type="EMBL" id="KKY23025.1"/>
    </source>
</evidence>
<keyword evidence="8 13" id="KW-1133">Transmembrane helix</keyword>
<evidence type="ECO:0000256" key="11">
    <source>
        <dbReference type="ARBA" id="ARBA00025192"/>
    </source>
</evidence>
<dbReference type="PANTHER" id="PTHR34142:SF1">
    <property type="entry name" value="GLYCOSIDE HYDROLASE FAMILY 5 DOMAIN-CONTAINING PROTEIN"/>
    <property type="match status" value="1"/>
</dbReference>
<comment type="caution">
    <text evidence="16">The sequence shown here is derived from an EMBL/GenBank/DDBJ whole genome shotgun (WGS) entry which is preliminary data.</text>
</comment>
<comment type="catalytic activity">
    <reaction evidence="1">
        <text>Endohydrolysis of (1-&gt;4)-beta-D-glucosidic linkages in cellulose, lichenin and cereal beta-D-glucans.</text>
        <dbReference type="EC" id="3.2.1.4"/>
    </reaction>
</comment>
<name>A0A0G2H2L3_PHACM</name>
<dbReference type="GO" id="GO:0019901">
    <property type="term" value="F:protein kinase binding"/>
    <property type="evidence" value="ECO:0007669"/>
    <property type="project" value="InterPro"/>
</dbReference>
<evidence type="ECO:0000259" key="15">
    <source>
        <dbReference type="Pfam" id="PF01699"/>
    </source>
</evidence>
<dbReference type="FunFam" id="1.20.1420.30:FF:000026">
    <property type="entry name" value="Vacuolar calcium ion transporter"/>
    <property type="match status" value="1"/>
</dbReference>